<dbReference type="SUPFAM" id="SSF48065">
    <property type="entry name" value="DBL homology domain (DH-domain)"/>
    <property type="match status" value="1"/>
</dbReference>
<evidence type="ECO:0000256" key="21">
    <source>
        <dbReference type="ARBA" id="ARBA00034104"/>
    </source>
</evidence>
<evidence type="ECO:0000256" key="23">
    <source>
        <dbReference type="PIRSR" id="PIRSR601508-1"/>
    </source>
</evidence>
<evidence type="ECO:0000256" key="13">
    <source>
        <dbReference type="ARBA" id="ARBA00023065"/>
    </source>
</evidence>
<keyword evidence="9" id="KW-0732">Signal</keyword>
<dbReference type="CDD" id="cd13724">
    <property type="entry name" value="PBP2_iGluR_kainate_KA1"/>
    <property type="match status" value="1"/>
</dbReference>
<dbReference type="Gene3D" id="3.40.190.10">
    <property type="entry name" value="Periplasmic binding protein-like II"/>
    <property type="match status" value="2"/>
</dbReference>
<keyword evidence="6" id="KW-0597">Phosphoprotein</keyword>
<dbReference type="InterPro" id="IPR001331">
    <property type="entry name" value="GDS_CDC24_CS"/>
</dbReference>
<feature type="compositionally biased region" description="Polar residues" evidence="26">
    <location>
        <begin position="646"/>
        <end position="656"/>
    </location>
</feature>
<dbReference type="CDD" id="cd00160">
    <property type="entry name" value="RhoGEF"/>
    <property type="match status" value="1"/>
</dbReference>
<dbReference type="PANTHER" id="PTHR45872">
    <property type="entry name" value="RHO GUANINE NUCLEOTIDE EXCHANGE FACTOR 2, ISOFORM D"/>
    <property type="match status" value="1"/>
</dbReference>
<feature type="region of interest" description="Disordered" evidence="26">
    <location>
        <begin position="162"/>
        <end position="200"/>
    </location>
</feature>
<dbReference type="GO" id="GO:0038023">
    <property type="term" value="F:signaling receptor activity"/>
    <property type="evidence" value="ECO:0007669"/>
    <property type="project" value="InterPro"/>
</dbReference>
<dbReference type="InterPro" id="IPR000219">
    <property type="entry name" value="DH_dom"/>
</dbReference>
<evidence type="ECO:0000256" key="27">
    <source>
        <dbReference type="SAM" id="Phobius"/>
    </source>
</evidence>
<dbReference type="InterPro" id="IPR015212">
    <property type="entry name" value="RGS-like_dom"/>
</dbReference>
<evidence type="ECO:0000256" key="8">
    <source>
        <dbReference type="ARBA" id="ARBA00022692"/>
    </source>
</evidence>
<dbReference type="FunFam" id="1.20.900.10:FF:000006">
    <property type="entry name" value="Rho guanine nucleotide exchange factor (GEF) 11"/>
    <property type="match status" value="1"/>
</dbReference>
<feature type="domain" description="DH" evidence="28">
    <location>
        <begin position="812"/>
        <end position="1002"/>
    </location>
</feature>
<dbReference type="SMART" id="SM00228">
    <property type="entry name" value="PDZ"/>
    <property type="match status" value="1"/>
</dbReference>
<feature type="region of interest" description="Disordered" evidence="26">
    <location>
        <begin position="1314"/>
        <end position="1355"/>
    </location>
</feature>
<keyword evidence="8 27" id="KW-0812">Transmembrane</keyword>
<sequence>MGKKKTKQGNSTSGSSMFVMADTRDERQGLLRIGRGLRTKKPTTRHGSILSKDPPPDKKYKSDKATVVTQEFDPTGLVQRCVIIQRDENGFGLTVSGDNPVFVQSVKEDGAAMRAGVQTGDRIIKVNGTLVTHSNHVEVVKLIKSGSYVALTVLGRPPGLPQIPLSESEGDPGALGQNVTSPHSPGTTASDRTSSTSGTSDLITAPVLVCEENNIVYNQKVDILQKMLSKEVQDLQAMKEAYSRSPNPKLMKEIQEAKKHIPELQKQLIKVTGMPQDSIQGLRIPSESLQISEVDESTDVDQTLSPHMDNSGLGDVTSYNLYALSENLDQREAPFQSPKAVFKEGVNFFDTTEADDALDLDAHSQSHVSSPSRLASQIIGVEDDDFDAEQEQINGQCSCFQSVELLKTRPAHLAAFLHHVISQFDPAPLLCYLHADLYKQTSSKETRRVFMEFNSTFLDRAANLKVNVPESISADLEKKRPELIPEDVHRQYIQVMQDTLLADVQKNLEDFRQKRNMGLTLAESELTKLDSERIRDRATPEKERSCAEHILAKIEEVLTAIQFVIFTYMKHLGVKMKEPRSLEQKRGRMGFLPKIKQKSIKNEKEGDEKIKKRFPSILPQPRRSSRHDHNAITRAMETHKQRPVKQVSQQAINISSDHSDTNRIRPSLSSDSSETTLTPSVTTSPTPYTSAGPLDSTSHDGDLAVPPLSAVTKQSDVIFSVDITDSAPRTPNNIFEFPNSPLDNLQDDERDIDRIYDQGTPKAVRRTESQSYSEGQSEDDQYNDFDLEQDPPNWQQLVSRDILAGLTPHEIKRQEVINELFYTERAHIRMLRVLDQVFYQKLSREAILPPADLKHIFSNLDEILQLHASILEQMAAIRKKHETSVIDQIGDDLLSWFSGSEEEKIRTAVSTFCSNQPFSLELIKTRQKKDSRFLTFMQEAESNPLCKRLQLKDIIPTEMQRLTKYPLLLENIAKYTEDTEEKEKVKRAGECCRQILNYVNQAVKESENKQASCDAQALLTLSNSEDYQRRLDLSSLKQSEYPMISEFRNLDLTKRKMIHEGHLTWKVNKDKPIELYTLLLEDILVLLQKQDDRLILKCHSKNLAGTAETKHVFSPVIKLNSVLVRPVATDNKAFFVISMSDNGAQIYELVAQTVSEQKMPHPLMSKWLDDCSSQSESSIAFMIHTFHCLRCSSDPGEEEEVSGVHHKLSKDSDGLSAASGQPSEKDSEESSPVSLQVTSPGATTPFGHVKSEGQGEGDEDEDTELDEQLSRQTISIDEEELSCLHSASRAETALKNLAALKLVLLRYMSIMDESGDEEGCKSGLSRSWSSAGSHSTQSHSQRGSMDSSMAPPTPESQIHDIRLLRGSSASEPCSPRGQGSVAETTQSDRVKSPGREVTSGDTVASEETAEQFFDASEGYGNCLILEGFGAVGESSTDDDLLVEVTDQDPEIDLSKLLSTSASRRGLSVAPINAIPPEFSEQVNMYIRQLQTDLKHLKVVESRYNLLCQRLAGSASDTEENKAAILDDPMECSRGERLAITLAKEGINRATDRSRTAKLEVDIFELLRDSQYETGETMCQILSKGVVAVLGPSASPASNSIISNICGEKEVPYVKVAPEDILKVQFQRFTTLNMRPTNTDVSLAIAGLLQFFNSTTSCLICAKAECLLNLERLLRQFLISKDTLSVRMLDDSQDPTPILKEIRDDKSSTIIVDANTTMSHIILQREFPLLRLDDLADERVNIVGFSVFNWTHPFFQDFVLSLNRSWQENCDHAPFAGPPLSSALLYDAVHAVVNAAHELNRSQEIGVKQLSCKSSQIWPHGTSLMNYLRMVELEGLTGHIEFNSKGQRSNYALRVMKNTRDGLRQENPYVMLRPNHQELEGNDRYEGFCVDMLKELAEILKFNFKIRLVADGVYGVPEANGTWTGMVGELMSRKADLAVAALTITAEREKVIDFSKPFMTLGISIMYKVHLGRRPGYFSFLDPFSPGVWLFMLLAYLAVSCVLFLVARLTPYEWYNPHPCLKGRCNLLINQYSLGNSLWFPVGGFMQQGSTIAPRALSTRCVSGVWWAFTLIIISSYTANLAAFLTVQRMEVPIESVDDLADQTSIEYGTMHGGSTMTFFQNSRYQTYQRMWNFMHSKQPSVFVKSTEEGIARVLNSNYAYLLESTMNEYYRQRNCNLTQIGGLLDTKGYGIGMPLGSVYRDEFDLAILKLQEENRLEILKRKWWEGGKCPKEEDHRAKGLGMENIGGIFVVLVCGLLVAIFMAVLEFIWMLRRSSGTEVGVAEEMKLSVCEEMLRELRGIILCRDSLQLQRRRGGVTLRPRPLPLEERRARAVAASLSNGKLCGGSAPEPLAHRLAQEAALVARGCTHIRVCPECRRFQGLRARPAGASGASPVHSEESLEWEKTTNSSEPE</sequence>
<dbReference type="InterPro" id="IPR019594">
    <property type="entry name" value="Glu/Gly-bd"/>
</dbReference>
<evidence type="ECO:0000256" key="24">
    <source>
        <dbReference type="PIRSR" id="PIRSR601508-2"/>
    </source>
</evidence>
<keyword evidence="20" id="KW-0407">Ion channel</keyword>
<proteinExistence type="predicted"/>
<evidence type="ECO:0000256" key="17">
    <source>
        <dbReference type="ARBA" id="ARBA00023257"/>
    </source>
</evidence>
<evidence type="ECO:0000256" key="25">
    <source>
        <dbReference type="PIRSR" id="PIRSR601508-3"/>
    </source>
</evidence>
<dbReference type="SMART" id="SM00918">
    <property type="entry name" value="Lig_chan-Glu_bd"/>
    <property type="match status" value="1"/>
</dbReference>
<feature type="non-terminal residue" evidence="30">
    <location>
        <position position="1"/>
    </location>
</feature>
<feature type="compositionally biased region" description="Low complexity" evidence="26">
    <location>
        <begin position="186"/>
        <end position="200"/>
    </location>
</feature>
<keyword evidence="4" id="KW-1003">Cell membrane</keyword>
<keyword evidence="11" id="KW-0770">Synapse</keyword>
<dbReference type="Pfam" id="PF00595">
    <property type="entry name" value="PDZ"/>
    <property type="match status" value="1"/>
</dbReference>
<dbReference type="GO" id="GO:0035556">
    <property type="term" value="P:intracellular signal transduction"/>
    <property type="evidence" value="ECO:0007669"/>
    <property type="project" value="InterPro"/>
</dbReference>
<dbReference type="Gene3D" id="2.30.29.30">
    <property type="entry name" value="Pleckstrin-homology domain (PH domain)/Phosphotyrosine-binding domain (PTB)"/>
    <property type="match status" value="1"/>
</dbReference>
<evidence type="ECO:0000256" key="5">
    <source>
        <dbReference type="ARBA" id="ARBA00022490"/>
    </source>
</evidence>
<dbReference type="FunFam" id="2.30.42.10:FF:000033">
    <property type="entry name" value="Rho guanine nucleotide exchange factor (GEF) 11"/>
    <property type="match status" value="1"/>
</dbReference>
<evidence type="ECO:0000256" key="4">
    <source>
        <dbReference type="ARBA" id="ARBA00022475"/>
    </source>
</evidence>
<feature type="compositionally biased region" description="Acidic residues" evidence="26">
    <location>
        <begin position="1255"/>
        <end position="1267"/>
    </location>
</feature>
<dbReference type="Gene3D" id="2.30.42.10">
    <property type="match status" value="1"/>
</dbReference>
<dbReference type="InterPro" id="IPR028082">
    <property type="entry name" value="Peripla_BP_I"/>
</dbReference>
<dbReference type="SUPFAM" id="SSF53822">
    <property type="entry name" value="Periplasmic binding protein-like I"/>
    <property type="match status" value="1"/>
</dbReference>
<dbReference type="CDD" id="cd23069">
    <property type="entry name" value="PDZ_ARHGEF11-12-like"/>
    <property type="match status" value="1"/>
</dbReference>
<evidence type="ECO:0000256" key="2">
    <source>
        <dbReference type="ARBA" id="ARBA00022448"/>
    </source>
</evidence>
<feature type="region of interest" description="Disordered" evidence="26">
    <location>
        <begin position="30"/>
        <end position="61"/>
    </location>
</feature>
<keyword evidence="16" id="KW-0325">Glycoprotein</keyword>
<keyword evidence="3" id="KW-0343">GTPase activation</keyword>
<dbReference type="InterPro" id="IPR001508">
    <property type="entry name" value="Iono_Glu_rcpt_met"/>
</dbReference>
<dbReference type="Pfam" id="PF09128">
    <property type="entry name" value="RGS-like"/>
    <property type="match status" value="1"/>
</dbReference>
<keyword evidence="7" id="KW-0344">Guanine-nucleotide releasing factor</keyword>
<accession>A0A8X7XLT9</accession>
<feature type="region of interest" description="Disordered" evidence="26">
    <location>
        <begin position="755"/>
        <end position="784"/>
    </location>
</feature>
<feature type="region of interest" description="Disordered" evidence="26">
    <location>
        <begin position="1197"/>
        <end position="1269"/>
    </location>
</feature>
<dbReference type="InterPro" id="IPR044926">
    <property type="entry name" value="RGS_subdomain_2"/>
</dbReference>
<dbReference type="PROSITE" id="PS50106">
    <property type="entry name" value="PDZ"/>
    <property type="match status" value="1"/>
</dbReference>
<comment type="subcellular location">
    <subcellularLocation>
        <location evidence="1">Cytoplasm</location>
    </subcellularLocation>
    <subcellularLocation>
        <location evidence="21">Postsynaptic cell membrane</location>
        <topology evidence="21">Multi-pass membrane protein</topology>
    </subcellularLocation>
    <subcellularLocation>
        <location evidence="22">Presynaptic cell membrane</location>
        <topology evidence="22">Multi-pass membrane protein</topology>
    </subcellularLocation>
</comment>
<feature type="domain" description="PDZ" evidence="29">
    <location>
        <begin position="81"/>
        <end position="158"/>
    </location>
</feature>
<dbReference type="InterPro" id="IPR041020">
    <property type="entry name" value="PH_16"/>
</dbReference>
<feature type="compositionally biased region" description="Basic residues" evidence="26">
    <location>
        <begin position="35"/>
        <end position="44"/>
    </location>
</feature>
<keyword evidence="25" id="KW-1015">Disulfide bond</keyword>
<feature type="compositionally biased region" description="Low complexity" evidence="26">
    <location>
        <begin position="666"/>
        <end position="690"/>
    </location>
</feature>
<dbReference type="SMART" id="SM00325">
    <property type="entry name" value="RhoGEF"/>
    <property type="match status" value="1"/>
</dbReference>
<feature type="compositionally biased region" description="Basic and acidic residues" evidence="26">
    <location>
        <begin position="2395"/>
        <end position="2404"/>
    </location>
</feature>
<feature type="region of interest" description="Disordered" evidence="26">
    <location>
        <begin position="1367"/>
        <end position="1405"/>
    </location>
</feature>
<feature type="non-terminal residue" evidence="30">
    <location>
        <position position="2412"/>
    </location>
</feature>
<evidence type="ECO:0000256" key="16">
    <source>
        <dbReference type="ARBA" id="ARBA00023180"/>
    </source>
</evidence>
<feature type="compositionally biased region" description="Low complexity" evidence="26">
    <location>
        <begin position="1322"/>
        <end position="1341"/>
    </location>
</feature>
<dbReference type="InterPro" id="IPR011993">
    <property type="entry name" value="PH-like_dom_sf"/>
</dbReference>
<dbReference type="GO" id="GO:0005096">
    <property type="term" value="F:GTPase activator activity"/>
    <property type="evidence" value="ECO:0007669"/>
    <property type="project" value="UniProtKB-KW"/>
</dbReference>
<evidence type="ECO:0000256" key="15">
    <source>
        <dbReference type="ARBA" id="ARBA00023170"/>
    </source>
</evidence>
<protein>
    <submittedName>
        <fullName evidence="30">GRIK4 protein</fullName>
    </submittedName>
</protein>
<evidence type="ECO:0000256" key="14">
    <source>
        <dbReference type="ARBA" id="ARBA00023136"/>
    </source>
</evidence>
<evidence type="ECO:0000256" key="6">
    <source>
        <dbReference type="ARBA" id="ARBA00022553"/>
    </source>
</evidence>
<evidence type="ECO:0000256" key="7">
    <source>
        <dbReference type="ARBA" id="ARBA00022658"/>
    </source>
</evidence>
<evidence type="ECO:0000256" key="1">
    <source>
        <dbReference type="ARBA" id="ARBA00004496"/>
    </source>
</evidence>
<dbReference type="GO" id="GO:0045211">
    <property type="term" value="C:postsynaptic membrane"/>
    <property type="evidence" value="ECO:0007669"/>
    <property type="project" value="UniProtKB-SubCell"/>
</dbReference>
<keyword evidence="12" id="KW-0175">Coiled coil</keyword>
<dbReference type="InterPro" id="IPR036305">
    <property type="entry name" value="RGS_sf"/>
</dbReference>
<evidence type="ECO:0000259" key="28">
    <source>
        <dbReference type="PROSITE" id="PS50010"/>
    </source>
</evidence>
<evidence type="ECO:0000259" key="29">
    <source>
        <dbReference type="PROSITE" id="PS50106"/>
    </source>
</evidence>
<dbReference type="SUPFAM" id="SSF53850">
    <property type="entry name" value="Periplasmic binding protein-like II"/>
    <property type="match status" value="1"/>
</dbReference>
<feature type="compositionally biased region" description="Polar residues" evidence="26">
    <location>
        <begin position="1230"/>
        <end position="1242"/>
    </location>
</feature>
<feature type="binding site" evidence="23">
    <location>
        <position position="2115"/>
    </location>
    <ligand>
        <name>L-glutamate</name>
        <dbReference type="ChEBI" id="CHEBI:29985"/>
    </ligand>
</feature>
<evidence type="ECO:0000256" key="19">
    <source>
        <dbReference type="ARBA" id="ARBA00023286"/>
    </source>
</evidence>
<keyword evidence="15" id="KW-0675">Receptor</keyword>
<feature type="region of interest" description="Disordered" evidence="26">
    <location>
        <begin position="1"/>
        <end position="20"/>
    </location>
</feature>
<feature type="binding site" evidence="23">
    <location>
        <position position="1947"/>
    </location>
    <ligand>
        <name>L-glutamate</name>
        <dbReference type="ChEBI" id="CHEBI:29985"/>
    </ligand>
</feature>
<dbReference type="InterPro" id="IPR001828">
    <property type="entry name" value="ANF_lig-bd_rcpt"/>
</dbReference>
<evidence type="ECO:0000256" key="10">
    <source>
        <dbReference type="ARBA" id="ARBA00022989"/>
    </source>
</evidence>
<dbReference type="SUPFAM" id="SSF48097">
    <property type="entry name" value="Regulator of G-protein signaling, RGS"/>
    <property type="match status" value="1"/>
</dbReference>
<dbReference type="PROSITE" id="PS50010">
    <property type="entry name" value="DH_2"/>
    <property type="match status" value="1"/>
</dbReference>
<dbReference type="GO" id="GO:0001664">
    <property type="term" value="F:G protein-coupled receptor binding"/>
    <property type="evidence" value="ECO:0007669"/>
    <property type="project" value="TreeGrafter"/>
</dbReference>
<feature type="transmembrane region" description="Helical" evidence="27">
    <location>
        <begin position="2026"/>
        <end position="2045"/>
    </location>
</feature>
<dbReference type="InterPro" id="IPR035899">
    <property type="entry name" value="DBL_dom_sf"/>
</dbReference>
<keyword evidence="19" id="KW-1071">Ligand-gated ion channel</keyword>
<feature type="site" description="Crucial to convey clamshell closure to channel opening" evidence="24">
    <location>
        <position position="2093"/>
    </location>
</feature>
<dbReference type="PRINTS" id="PR00177">
    <property type="entry name" value="NMDARECEPTOR"/>
</dbReference>
<evidence type="ECO:0000313" key="31">
    <source>
        <dbReference type="Proteomes" id="UP000886611"/>
    </source>
</evidence>
<dbReference type="Pfam" id="PF17838">
    <property type="entry name" value="PH_16"/>
    <property type="match status" value="1"/>
</dbReference>
<dbReference type="InterPro" id="IPR001478">
    <property type="entry name" value="PDZ"/>
</dbReference>
<evidence type="ECO:0000256" key="22">
    <source>
        <dbReference type="ARBA" id="ARBA00034107"/>
    </source>
</evidence>
<dbReference type="GO" id="GO:0015276">
    <property type="term" value="F:ligand-gated monoatomic ion channel activity"/>
    <property type="evidence" value="ECO:0007669"/>
    <property type="project" value="InterPro"/>
</dbReference>
<dbReference type="PANTHER" id="PTHR45872:SF3">
    <property type="entry name" value="RHO GUANINE NUCLEOTIDE EXCHANGE FACTOR 12"/>
    <property type="match status" value="1"/>
</dbReference>
<keyword evidence="2" id="KW-0813">Transport</keyword>
<feature type="region of interest" description="Disordered" evidence="26">
    <location>
        <begin position="2385"/>
        <end position="2412"/>
    </location>
</feature>
<dbReference type="SUPFAM" id="SSF50729">
    <property type="entry name" value="PH domain-like"/>
    <property type="match status" value="1"/>
</dbReference>
<feature type="compositionally biased region" description="Basic and acidic residues" evidence="26">
    <location>
        <begin position="600"/>
        <end position="610"/>
    </location>
</feature>
<dbReference type="EMBL" id="JAATIS010000147">
    <property type="protein sequence ID" value="KAG2469939.1"/>
    <property type="molecule type" value="Genomic_DNA"/>
</dbReference>
<dbReference type="Gene3D" id="1.20.900.10">
    <property type="entry name" value="Dbl homology (DH) domain"/>
    <property type="match status" value="1"/>
</dbReference>
<feature type="transmembrane region" description="Helical" evidence="27">
    <location>
        <begin position="2245"/>
        <end position="2271"/>
    </location>
</feature>
<dbReference type="GO" id="GO:0007186">
    <property type="term" value="P:G protein-coupled receptor signaling pathway"/>
    <property type="evidence" value="ECO:0007669"/>
    <property type="project" value="TreeGrafter"/>
</dbReference>
<feature type="compositionally biased region" description="Basic and acidic residues" evidence="26">
    <location>
        <begin position="627"/>
        <end position="640"/>
    </location>
</feature>
<keyword evidence="17" id="KW-0628">Postsynaptic cell membrane</keyword>
<feature type="site" description="Interaction with the cone snail toxin Con-ikot-ikot" evidence="24">
    <location>
        <position position="2209"/>
    </location>
</feature>
<dbReference type="SUPFAM" id="SSF50156">
    <property type="entry name" value="PDZ domain-like"/>
    <property type="match status" value="1"/>
</dbReference>
<dbReference type="Proteomes" id="UP000886611">
    <property type="component" value="Unassembled WGS sequence"/>
</dbReference>
<dbReference type="Gene3D" id="1.10.167.10">
    <property type="entry name" value="Regulator of G-protein Signalling 4, domain 2"/>
    <property type="match status" value="1"/>
</dbReference>
<reference evidence="30 31" key="1">
    <citation type="journal article" date="2021" name="Cell">
        <title>Tracing the genetic footprints of vertebrate landing in non-teleost ray-finned fishes.</title>
        <authorList>
            <person name="Bi X."/>
            <person name="Wang K."/>
            <person name="Yang L."/>
            <person name="Pan H."/>
            <person name="Jiang H."/>
            <person name="Wei Q."/>
            <person name="Fang M."/>
            <person name="Yu H."/>
            <person name="Zhu C."/>
            <person name="Cai Y."/>
            <person name="He Y."/>
            <person name="Gan X."/>
            <person name="Zeng H."/>
            <person name="Yu D."/>
            <person name="Zhu Y."/>
            <person name="Jiang H."/>
            <person name="Qiu Q."/>
            <person name="Yang H."/>
            <person name="Zhang Y.E."/>
            <person name="Wang W."/>
            <person name="Zhu M."/>
            <person name="He S."/>
            <person name="Zhang G."/>
        </authorList>
    </citation>
    <scope>NUCLEOTIDE SEQUENCE [LARGE SCALE GENOMIC DNA]</scope>
    <source>
        <strain evidence="30">Bchr_013</strain>
    </source>
</reference>
<dbReference type="GO" id="GO:0005085">
    <property type="term" value="F:guanyl-nucleotide exchange factor activity"/>
    <property type="evidence" value="ECO:0007669"/>
    <property type="project" value="UniProtKB-KW"/>
</dbReference>
<keyword evidence="14 27" id="KW-0472">Membrane</keyword>
<feature type="binding site" evidence="23">
    <location>
        <position position="2163"/>
    </location>
    <ligand>
        <name>L-glutamate</name>
        <dbReference type="ChEBI" id="CHEBI:29985"/>
    </ligand>
</feature>
<dbReference type="Pfam" id="PF10613">
    <property type="entry name" value="Lig_chan-Glu_bd"/>
    <property type="match status" value="1"/>
</dbReference>
<dbReference type="FunFam" id="3.40.190.10:FF:000060">
    <property type="entry name" value="Glutamate receptor ionotropic, kainate 1"/>
    <property type="match status" value="1"/>
</dbReference>
<evidence type="ECO:0000256" key="26">
    <source>
        <dbReference type="SAM" id="MobiDB-lite"/>
    </source>
</evidence>
<dbReference type="FunFam" id="2.30.29.30:FF:000072">
    <property type="entry name" value="Rho guanine nucleotide exchange factor 1"/>
    <property type="match status" value="1"/>
</dbReference>
<keyword evidence="18" id="KW-0966">Cell projection</keyword>
<keyword evidence="5" id="KW-0963">Cytoplasm</keyword>
<gene>
    <name evidence="30" type="primary">Grik4</name>
    <name evidence="30" type="ORF">GTO96_0023198</name>
</gene>
<evidence type="ECO:0000256" key="12">
    <source>
        <dbReference type="ARBA" id="ARBA00023054"/>
    </source>
</evidence>
<dbReference type="FunFam" id="1.10.287.70:FF:000010">
    <property type="entry name" value="Putative glutamate receptor ionotropic kainate 1"/>
    <property type="match status" value="1"/>
</dbReference>
<name>A0A8X7XLT9_POLSE</name>
<evidence type="ECO:0000256" key="3">
    <source>
        <dbReference type="ARBA" id="ARBA00022468"/>
    </source>
</evidence>
<feature type="region of interest" description="Disordered" evidence="26">
    <location>
        <begin position="592"/>
        <end position="706"/>
    </location>
</feature>
<dbReference type="SMART" id="SM00079">
    <property type="entry name" value="PBPe"/>
    <property type="match status" value="1"/>
</dbReference>
<dbReference type="FunFam" id="3.40.190.10:FF:000072">
    <property type="entry name" value="glutamate receptor ionotropic, kainate 4"/>
    <property type="match status" value="1"/>
</dbReference>
<evidence type="ECO:0000256" key="20">
    <source>
        <dbReference type="ARBA" id="ARBA00023303"/>
    </source>
</evidence>
<dbReference type="InterPro" id="IPR036034">
    <property type="entry name" value="PDZ_sf"/>
</dbReference>
<feature type="transmembrane region" description="Helical" evidence="27">
    <location>
        <begin position="2065"/>
        <end position="2086"/>
    </location>
</feature>
<dbReference type="Pfam" id="PF00621">
    <property type="entry name" value="RhoGEF"/>
    <property type="match status" value="1"/>
</dbReference>
<evidence type="ECO:0000256" key="9">
    <source>
        <dbReference type="ARBA" id="ARBA00022729"/>
    </source>
</evidence>
<dbReference type="Gene3D" id="3.40.50.2300">
    <property type="match status" value="2"/>
</dbReference>
<feature type="binding site" evidence="23">
    <location>
        <position position="1942"/>
    </location>
    <ligand>
        <name>L-glutamate</name>
        <dbReference type="ChEBI" id="CHEBI:29985"/>
    </ligand>
</feature>
<dbReference type="PROSITE" id="PS00741">
    <property type="entry name" value="DH_1"/>
    <property type="match status" value="1"/>
</dbReference>
<dbReference type="Gene3D" id="1.10.287.70">
    <property type="match status" value="1"/>
</dbReference>
<comment type="caution">
    <text evidence="30">The sequence shown here is derived from an EMBL/GenBank/DDBJ whole genome shotgun (WGS) entry which is preliminary data.</text>
</comment>
<keyword evidence="31" id="KW-1185">Reference proteome</keyword>
<dbReference type="InterPro" id="IPR001320">
    <property type="entry name" value="Iontro_rcpt_C"/>
</dbReference>
<feature type="disulfide bond" evidence="25">
    <location>
        <begin position="2175"/>
        <end position="2229"/>
    </location>
</feature>
<dbReference type="Pfam" id="PF01094">
    <property type="entry name" value="ANF_receptor"/>
    <property type="match status" value="1"/>
</dbReference>
<evidence type="ECO:0000256" key="18">
    <source>
        <dbReference type="ARBA" id="ARBA00023273"/>
    </source>
</evidence>
<keyword evidence="13" id="KW-0406">Ion transport</keyword>
<dbReference type="Pfam" id="PF00060">
    <property type="entry name" value="Lig_chan"/>
    <property type="match status" value="1"/>
</dbReference>
<dbReference type="GO" id="GO:0042734">
    <property type="term" value="C:presynaptic membrane"/>
    <property type="evidence" value="ECO:0007669"/>
    <property type="project" value="UniProtKB-SubCell"/>
</dbReference>
<organism evidence="30 31">
    <name type="scientific">Polypterus senegalus</name>
    <name type="common">Senegal bichir</name>
    <dbReference type="NCBI Taxonomy" id="55291"/>
    <lineage>
        <taxon>Eukaryota</taxon>
        <taxon>Metazoa</taxon>
        <taxon>Chordata</taxon>
        <taxon>Craniata</taxon>
        <taxon>Vertebrata</taxon>
        <taxon>Euteleostomi</taxon>
        <taxon>Actinopterygii</taxon>
        <taxon>Polypteriformes</taxon>
        <taxon>Polypteridae</taxon>
        <taxon>Polypterus</taxon>
    </lineage>
</organism>
<feature type="transmembrane region" description="Helical" evidence="27">
    <location>
        <begin position="1987"/>
        <end position="2006"/>
    </location>
</feature>
<dbReference type="GO" id="GO:0005737">
    <property type="term" value="C:cytoplasm"/>
    <property type="evidence" value="ECO:0007669"/>
    <property type="project" value="UniProtKB-SubCell"/>
</dbReference>
<keyword evidence="10 27" id="KW-1133">Transmembrane helix</keyword>
<evidence type="ECO:0000256" key="11">
    <source>
        <dbReference type="ARBA" id="ARBA00023018"/>
    </source>
</evidence>
<feature type="binding site" evidence="23">
    <location>
        <position position="2114"/>
    </location>
    <ligand>
        <name>L-glutamate</name>
        <dbReference type="ChEBI" id="CHEBI:29985"/>
    </ligand>
</feature>
<evidence type="ECO:0000313" key="30">
    <source>
        <dbReference type="EMBL" id="KAG2469939.1"/>
    </source>
</evidence>